<evidence type="ECO:0000313" key="1">
    <source>
        <dbReference type="EMBL" id="SER55797.1"/>
    </source>
</evidence>
<sequence>MLRNEICAILLFFLSFCIYAQTGIGVYDVNPNAALHIEAPLGDKGIIIPRLTTQDRDKIKVDNTDENGLTIYNTDEGCFNYWSIIEKKWKSVCGQLGKAKFEILDCQSDVKVYGLYKSKESVNLNHYVTVKVNVTKKGTYHIVGITDDGKDNGYYFSGSGEFLSLGTYTLKIPAMGQPRVAQKDKLTLLLNGEKTNGNGPACSFEITVEDSDKKPAFRMDCSNTKVYGVYLLNQQLTQSNFISVKIKYGAEAIGSTYIIETDELDGIKFKGQGKVTSPNLEQDIILYGEGAPYTTDLKRVIIRSNSSVTTGVCYANVRIAIPKKKILSIGNSKNGYGYNFSGTAASNKLIREPLNYGTDQNSVISFEGWSEIKDGTSNPSTSDLRTWLLGNAPYDIVILGYSWGPNVEQADIMMEYLIRGGVILAFSENKIGMTNLLRLVTSNNSLNIKNGFSAGSLYVYSAVDDMVLNGPFGDVRGQMWGEDASATSVALNMDTSAVYVYSDSFDKATDKSPSVGHGITAFKHRVYNLIWVGDGGFNSNHTGTSNTICPFKLNSNNFPIEKQGYGNTTTAKRKAVYNSIFTANAIGWALNQAEQSGINSNKK</sequence>
<comment type="caution">
    <text evidence="1">The sequence shown here is derived from an EMBL/GenBank/DDBJ whole genome shotgun (WGS) entry which is preliminary data.</text>
</comment>
<dbReference type="RefSeq" id="WP_041892479.1">
    <property type="nucleotide sequence ID" value="NZ_CP010817.1"/>
</dbReference>
<dbReference type="AlphaFoldDB" id="A0AAJ5BFC7"/>
<dbReference type="Proteomes" id="UP000183496">
    <property type="component" value="Unassembled WGS sequence"/>
</dbReference>
<accession>A0AAJ5BFC7</accession>
<keyword evidence="2" id="KW-1185">Reference proteome</keyword>
<protein>
    <submittedName>
        <fullName evidence="1">Uncharacterized protein</fullName>
    </submittedName>
</protein>
<gene>
    <name evidence="1" type="ORF">SAMN04488089_11914</name>
</gene>
<proteinExistence type="predicted"/>
<name>A0AAJ5BFC7_MYRPR</name>
<dbReference type="EMBL" id="FOFY01000019">
    <property type="protein sequence ID" value="SER55797.1"/>
    <property type="molecule type" value="Genomic_DNA"/>
</dbReference>
<dbReference type="KEGG" id="mpw:MPR_2184"/>
<reference evidence="1 2" key="1">
    <citation type="submission" date="2016-10" db="EMBL/GenBank/DDBJ databases">
        <authorList>
            <person name="Varghese N."/>
            <person name="Submissions S."/>
        </authorList>
    </citation>
    <scope>NUCLEOTIDE SEQUENCE [LARGE SCALE GENOMIC DNA]</scope>
    <source>
        <strain evidence="2">DSM 19823 / KCTC 23066 / CCTCC M 208030 / D25</strain>
    </source>
</reference>
<evidence type="ECO:0000313" key="2">
    <source>
        <dbReference type="Proteomes" id="UP000183496"/>
    </source>
</evidence>
<organism evidence="1 2">
    <name type="scientific">Myroides profundi</name>
    <dbReference type="NCBI Taxonomy" id="480520"/>
    <lineage>
        <taxon>Bacteria</taxon>
        <taxon>Pseudomonadati</taxon>
        <taxon>Bacteroidota</taxon>
        <taxon>Flavobacteriia</taxon>
        <taxon>Flavobacteriales</taxon>
        <taxon>Flavobacteriaceae</taxon>
        <taxon>Myroides</taxon>
    </lineage>
</organism>